<sequence length="99" mass="10791">MIHLEEARRRVEAALADDEEPVVITHEHEVVGGWLFCFQSLRYLQSGEISDALAGNGPIFFDTQTGEQHALGAAYAPEEALRQHQALRALSSGATSPGF</sequence>
<accession>A0A1A6XTG1</accession>
<name>A0A1A6XTG1_STEMA</name>
<evidence type="ECO:0000259" key="1">
    <source>
        <dbReference type="Pfam" id="PF15567"/>
    </source>
</evidence>
<dbReference type="EMBL" id="LYVJ01000009">
    <property type="protein sequence ID" value="OBU65995.1"/>
    <property type="molecule type" value="Genomic_DNA"/>
</dbReference>
<dbReference type="Pfam" id="PF15567">
    <property type="entry name" value="Imm35"/>
    <property type="match status" value="1"/>
</dbReference>
<gene>
    <name evidence="2" type="ORF">A9K58_12700</name>
</gene>
<dbReference type="InterPro" id="IPR029082">
    <property type="entry name" value="Imm35"/>
</dbReference>
<organism evidence="2 3">
    <name type="scientific">Stenotrophomonas maltophilia</name>
    <name type="common">Pseudomonas maltophilia</name>
    <name type="synonym">Xanthomonas maltophilia</name>
    <dbReference type="NCBI Taxonomy" id="40324"/>
    <lineage>
        <taxon>Bacteria</taxon>
        <taxon>Pseudomonadati</taxon>
        <taxon>Pseudomonadota</taxon>
        <taxon>Gammaproteobacteria</taxon>
        <taxon>Lysobacterales</taxon>
        <taxon>Lysobacteraceae</taxon>
        <taxon>Stenotrophomonas</taxon>
        <taxon>Stenotrophomonas maltophilia group</taxon>
    </lineage>
</organism>
<dbReference type="Proteomes" id="UP000092256">
    <property type="component" value="Unassembled WGS sequence"/>
</dbReference>
<feature type="domain" description="Immunity protein 35" evidence="1">
    <location>
        <begin position="5"/>
        <end position="78"/>
    </location>
</feature>
<dbReference type="RefSeq" id="WP_065199679.1">
    <property type="nucleotide sequence ID" value="NZ_LYVJ01000009.1"/>
</dbReference>
<dbReference type="AlphaFoldDB" id="A0A1A6XTG1"/>
<proteinExistence type="predicted"/>
<dbReference type="OrthoDB" id="3542635at2"/>
<comment type="caution">
    <text evidence="2">The sequence shown here is derived from an EMBL/GenBank/DDBJ whole genome shotgun (WGS) entry which is preliminary data.</text>
</comment>
<evidence type="ECO:0000313" key="2">
    <source>
        <dbReference type="EMBL" id="OBU65995.1"/>
    </source>
</evidence>
<reference evidence="2 3" key="1">
    <citation type="submission" date="2016-05" db="EMBL/GenBank/DDBJ databases">
        <title>Draft Genome Sequences of Stenotrophomonas maltophilia Strains Sm32COP, Sm41DVV, Sm46PAILV, SmF3, SmF22, SmSOFb1 and SmCVFa1, Isolated from Different Manures, in France.</title>
        <authorList>
            <person name="Nazaret S."/>
            <person name="Bodilis J."/>
        </authorList>
    </citation>
    <scope>NUCLEOTIDE SEQUENCE [LARGE SCALE GENOMIC DNA]</scope>
    <source>
        <strain evidence="2 3">Sm46PAILV</strain>
    </source>
</reference>
<evidence type="ECO:0000313" key="3">
    <source>
        <dbReference type="Proteomes" id="UP000092256"/>
    </source>
</evidence>
<protein>
    <recommendedName>
        <fullName evidence="1">Immunity protein 35 domain-containing protein</fullName>
    </recommendedName>
</protein>